<evidence type="ECO:0000259" key="3">
    <source>
        <dbReference type="Pfam" id="PF14870"/>
    </source>
</evidence>
<protein>
    <submittedName>
        <fullName evidence="4">Oxidoreductase</fullName>
    </submittedName>
</protein>
<gene>
    <name evidence="4" type="ORF">MKQ68_06705</name>
</gene>
<evidence type="ECO:0000313" key="4">
    <source>
        <dbReference type="EMBL" id="UYQ94780.1"/>
    </source>
</evidence>
<organism evidence="4 5">
    <name type="scientific">Chitinophaga horti</name>
    <dbReference type="NCBI Taxonomy" id="2920382"/>
    <lineage>
        <taxon>Bacteria</taxon>
        <taxon>Pseudomonadati</taxon>
        <taxon>Bacteroidota</taxon>
        <taxon>Chitinophagia</taxon>
        <taxon>Chitinophagales</taxon>
        <taxon>Chitinophagaceae</taxon>
        <taxon>Chitinophaga</taxon>
    </lineage>
</organism>
<dbReference type="Gene3D" id="2.130.10.10">
    <property type="entry name" value="YVTN repeat-like/Quinoprotein amine dehydrogenase"/>
    <property type="match status" value="2"/>
</dbReference>
<evidence type="ECO:0000313" key="5">
    <source>
        <dbReference type="Proteomes" id="UP001162741"/>
    </source>
</evidence>
<keyword evidence="5" id="KW-1185">Reference proteome</keyword>
<proteinExistence type="predicted"/>
<name>A0ABY6J5J8_9BACT</name>
<dbReference type="InterPro" id="IPR015943">
    <property type="entry name" value="WD40/YVTN_repeat-like_dom_sf"/>
</dbReference>
<dbReference type="Proteomes" id="UP001162741">
    <property type="component" value="Chromosome"/>
</dbReference>
<sequence length="341" mass="37006">MKPGIPYLFILMLICVLQTRGQQTTYSIQPLMKAPISSIRGLSVVSDSVVWVSGSQGMVGRSTDGGKEWKWMKVNGCDSCDWRDIEAFSATKAIIINAGEPTHIFLTKDGGHTWRKVYFNNTKGIFYDGMDFWNDREGIAVGDPLNGVFTLLQTADGGETWQPFAVKTPPAREGEASFAASGTTIRTLGPKSFCFVSGGAASRLFVFNGSSWTVHPTPLIQGQPSTGAFSIAFSNDRRGIAVGGDYQKDTIRTNNCFMTKDGGATWDAPSTPPLGFRSAVEYIRPQMLIATGTSGTDISENGGIHWHNISREGYHTARRAKQGEKVFLAGSNGRIAILLSK</sequence>
<dbReference type="RefSeq" id="WP_264282619.1">
    <property type="nucleotide sequence ID" value="NZ_CP107006.1"/>
</dbReference>
<dbReference type="PANTHER" id="PTHR47199:SF2">
    <property type="entry name" value="PHOTOSYSTEM II STABILITY_ASSEMBLY FACTOR HCF136, CHLOROPLASTIC"/>
    <property type="match status" value="1"/>
</dbReference>
<evidence type="ECO:0000256" key="2">
    <source>
        <dbReference type="ARBA" id="ARBA00023276"/>
    </source>
</evidence>
<dbReference type="Pfam" id="PF14870">
    <property type="entry name" value="PSII_BNR"/>
    <property type="match status" value="1"/>
</dbReference>
<dbReference type="PANTHER" id="PTHR47199">
    <property type="entry name" value="PHOTOSYSTEM II STABILITY/ASSEMBLY FACTOR HCF136, CHLOROPLASTIC"/>
    <property type="match status" value="1"/>
</dbReference>
<reference evidence="4" key="1">
    <citation type="submission" date="2022-10" db="EMBL/GenBank/DDBJ databases">
        <title>Chitinophaga sp. nov., isolated from soil.</title>
        <authorList>
            <person name="Jeon C.O."/>
        </authorList>
    </citation>
    <scope>NUCLEOTIDE SEQUENCE</scope>
    <source>
        <strain evidence="4">R8</strain>
    </source>
</reference>
<accession>A0ABY6J5J8</accession>
<feature type="domain" description="Photosynthesis system II assembly factor Ycf48/Hcf136-like" evidence="3">
    <location>
        <begin position="44"/>
        <end position="121"/>
    </location>
</feature>
<keyword evidence="1" id="KW-0602">Photosynthesis</keyword>
<evidence type="ECO:0000256" key="1">
    <source>
        <dbReference type="ARBA" id="ARBA00022531"/>
    </source>
</evidence>
<dbReference type="SUPFAM" id="SSF110296">
    <property type="entry name" value="Oligoxyloglucan reducing end-specific cellobiohydrolase"/>
    <property type="match status" value="1"/>
</dbReference>
<dbReference type="InterPro" id="IPR028203">
    <property type="entry name" value="PSII_CF48-like_dom"/>
</dbReference>
<keyword evidence="2" id="KW-0604">Photosystem II</keyword>
<dbReference type="EMBL" id="CP107006">
    <property type="protein sequence ID" value="UYQ94780.1"/>
    <property type="molecule type" value="Genomic_DNA"/>
</dbReference>